<dbReference type="EMBL" id="JALKFT010000004">
    <property type="protein sequence ID" value="MCK9875210.1"/>
    <property type="molecule type" value="Genomic_DNA"/>
</dbReference>
<evidence type="ECO:0000256" key="2">
    <source>
        <dbReference type="PROSITE-ProRule" id="PRU00335"/>
    </source>
</evidence>
<dbReference type="SUPFAM" id="SSF46689">
    <property type="entry name" value="Homeodomain-like"/>
    <property type="match status" value="1"/>
</dbReference>
<sequence>MGILEDGGHAAFTIAAVYERAGVAPPFLYTRTASKDALFLAVYEHGIGRLRHEREVFADAARWAGLSPPDLVRAAVAEIPHIFLRHQRFLHAVVLISSTHPEVRRCGSQYGQELGESFADVLRPVAAAMTHDDPRAAVWPSFGTVFAAAMISVAYGPGFAMPDAVDDEDFGRDMGETAVRYLLGGVTH</sequence>
<evidence type="ECO:0000313" key="5">
    <source>
        <dbReference type="Proteomes" id="UP001201873"/>
    </source>
</evidence>
<feature type="DNA-binding region" description="H-T-H motif" evidence="2">
    <location>
        <begin position="13"/>
        <end position="32"/>
    </location>
</feature>
<keyword evidence="5" id="KW-1185">Reference proteome</keyword>
<dbReference type="PROSITE" id="PS50977">
    <property type="entry name" value="HTH_TETR_2"/>
    <property type="match status" value="1"/>
</dbReference>
<evidence type="ECO:0000256" key="1">
    <source>
        <dbReference type="ARBA" id="ARBA00023125"/>
    </source>
</evidence>
<dbReference type="InterPro" id="IPR001647">
    <property type="entry name" value="HTH_TetR"/>
</dbReference>
<reference evidence="4 5" key="1">
    <citation type="submission" date="2022-04" db="EMBL/GenBank/DDBJ databases">
        <title>Genome diversity in the genus Frankia.</title>
        <authorList>
            <person name="Carlos-Shanley C."/>
            <person name="Hahn D."/>
        </authorList>
    </citation>
    <scope>NUCLEOTIDE SEQUENCE [LARGE SCALE GENOMIC DNA]</scope>
    <source>
        <strain evidence="4 5">Ag45/Mut15</strain>
    </source>
</reference>
<dbReference type="RefSeq" id="WP_248823681.1">
    <property type="nucleotide sequence ID" value="NZ_JALKFT010000004.1"/>
</dbReference>
<dbReference type="InterPro" id="IPR009057">
    <property type="entry name" value="Homeodomain-like_sf"/>
</dbReference>
<organism evidence="4 5">
    <name type="scientific">Frankia umida</name>
    <dbReference type="NCBI Taxonomy" id="573489"/>
    <lineage>
        <taxon>Bacteria</taxon>
        <taxon>Bacillati</taxon>
        <taxon>Actinomycetota</taxon>
        <taxon>Actinomycetes</taxon>
        <taxon>Frankiales</taxon>
        <taxon>Frankiaceae</taxon>
        <taxon>Frankia</taxon>
    </lineage>
</organism>
<keyword evidence="1 2" id="KW-0238">DNA-binding</keyword>
<gene>
    <name evidence="4" type="ORF">MXD59_05340</name>
</gene>
<dbReference type="Proteomes" id="UP001201873">
    <property type="component" value="Unassembled WGS sequence"/>
</dbReference>
<comment type="caution">
    <text evidence="4">The sequence shown here is derived from an EMBL/GenBank/DDBJ whole genome shotgun (WGS) entry which is preliminary data.</text>
</comment>
<evidence type="ECO:0000259" key="3">
    <source>
        <dbReference type="PROSITE" id="PS50977"/>
    </source>
</evidence>
<proteinExistence type="predicted"/>
<name>A0ABT0JUI5_9ACTN</name>
<dbReference type="Gene3D" id="1.10.357.10">
    <property type="entry name" value="Tetracycline Repressor, domain 2"/>
    <property type="match status" value="1"/>
</dbReference>
<protein>
    <submittedName>
        <fullName evidence="4">TetR/AcrR family transcriptional regulator</fullName>
    </submittedName>
</protein>
<accession>A0ABT0JUI5</accession>
<evidence type="ECO:0000313" key="4">
    <source>
        <dbReference type="EMBL" id="MCK9875210.1"/>
    </source>
</evidence>
<dbReference type="Pfam" id="PF00440">
    <property type="entry name" value="TetR_N"/>
    <property type="match status" value="1"/>
</dbReference>
<feature type="domain" description="HTH tetR-type" evidence="3">
    <location>
        <begin position="1"/>
        <end position="50"/>
    </location>
</feature>